<sequence length="281" mass="30496">MPGDHHTPQCSLGQLASAWRRGLEQVLSWGSQSVPSSWMTLCKWQQHLKAWGAAPEGPILGRTSSGLLFCLGNHSEDPVLHVPPRDRIQRLPLKPPRLEGPSPWLSYVLLLLISWGLRRAWQPQRHVVGAGLDRRLPFTNGGFKGQGSINDSSKATQQDPGSVSIGREAGFRSLRAGPGGCQGRAVLLGKVSASQCLERYLCEPANRGPGLYPEEVRSHGTTVLLGSPRRQILLTPNHHQEISQCPGWFGSVDRASACGLKGPSQVVLSTEPTVIPPPHPQ</sequence>
<gene>
    <name evidence="2" type="ORF">QTO34_018925</name>
</gene>
<accession>A0AA40HZP9</accession>
<proteinExistence type="predicted"/>
<reference evidence="2" key="1">
    <citation type="submission" date="2023-06" db="EMBL/GenBank/DDBJ databases">
        <title>Reference genome for the Northern bat (Eptesicus nilssonii), a most northern bat species.</title>
        <authorList>
            <person name="Laine V.N."/>
            <person name="Pulliainen A.T."/>
            <person name="Lilley T.M."/>
        </authorList>
    </citation>
    <scope>NUCLEOTIDE SEQUENCE</scope>
    <source>
        <strain evidence="2">BLF_Eptnil</strain>
        <tissue evidence="2">Kidney</tissue>
    </source>
</reference>
<dbReference type="EMBL" id="JAULJE010000008">
    <property type="protein sequence ID" value="KAK1340357.1"/>
    <property type="molecule type" value="Genomic_DNA"/>
</dbReference>
<dbReference type="AlphaFoldDB" id="A0AA40HZP9"/>
<keyword evidence="3" id="KW-1185">Reference proteome</keyword>
<evidence type="ECO:0000256" key="1">
    <source>
        <dbReference type="SAM" id="MobiDB-lite"/>
    </source>
</evidence>
<protein>
    <submittedName>
        <fullName evidence="2">Uncharacterized protein</fullName>
    </submittedName>
</protein>
<feature type="compositionally biased region" description="Polar residues" evidence="1">
    <location>
        <begin position="147"/>
        <end position="161"/>
    </location>
</feature>
<comment type="caution">
    <text evidence="2">The sequence shown here is derived from an EMBL/GenBank/DDBJ whole genome shotgun (WGS) entry which is preliminary data.</text>
</comment>
<evidence type="ECO:0000313" key="3">
    <source>
        <dbReference type="Proteomes" id="UP001177744"/>
    </source>
</evidence>
<organism evidence="2 3">
    <name type="scientific">Cnephaeus nilssonii</name>
    <name type="common">Northern bat</name>
    <name type="synonym">Eptesicus nilssonii</name>
    <dbReference type="NCBI Taxonomy" id="3371016"/>
    <lineage>
        <taxon>Eukaryota</taxon>
        <taxon>Metazoa</taxon>
        <taxon>Chordata</taxon>
        <taxon>Craniata</taxon>
        <taxon>Vertebrata</taxon>
        <taxon>Euteleostomi</taxon>
        <taxon>Mammalia</taxon>
        <taxon>Eutheria</taxon>
        <taxon>Laurasiatheria</taxon>
        <taxon>Chiroptera</taxon>
        <taxon>Yangochiroptera</taxon>
        <taxon>Vespertilionidae</taxon>
        <taxon>Cnephaeus</taxon>
    </lineage>
</organism>
<feature type="region of interest" description="Disordered" evidence="1">
    <location>
        <begin position="143"/>
        <end position="163"/>
    </location>
</feature>
<dbReference type="Proteomes" id="UP001177744">
    <property type="component" value="Unassembled WGS sequence"/>
</dbReference>
<evidence type="ECO:0000313" key="2">
    <source>
        <dbReference type="EMBL" id="KAK1340357.1"/>
    </source>
</evidence>
<name>A0AA40HZP9_CNENI</name>